<reference evidence="1" key="1">
    <citation type="journal article" date="2014" name="Front. Microbiol.">
        <title>High frequency of phylogenetically diverse reductive dehalogenase-homologous genes in deep subseafloor sedimentary metagenomes.</title>
        <authorList>
            <person name="Kawai M."/>
            <person name="Futagami T."/>
            <person name="Toyoda A."/>
            <person name="Takaki Y."/>
            <person name="Nishi S."/>
            <person name="Hori S."/>
            <person name="Arai W."/>
            <person name="Tsubouchi T."/>
            <person name="Morono Y."/>
            <person name="Uchiyama I."/>
            <person name="Ito T."/>
            <person name="Fujiyama A."/>
            <person name="Inagaki F."/>
            <person name="Takami H."/>
        </authorList>
    </citation>
    <scope>NUCLEOTIDE SEQUENCE</scope>
    <source>
        <strain evidence="1">Expedition CK06-06</strain>
    </source>
</reference>
<feature type="non-terminal residue" evidence="1">
    <location>
        <position position="1"/>
    </location>
</feature>
<name>X0WSS5_9ZZZZ</name>
<evidence type="ECO:0008006" key="2">
    <source>
        <dbReference type="Google" id="ProtNLM"/>
    </source>
</evidence>
<comment type="caution">
    <text evidence="1">The sequence shown here is derived from an EMBL/GenBank/DDBJ whole genome shotgun (WGS) entry which is preliminary data.</text>
</comment>
<protein>
    <recommendedName>
        <fullName evidence="2">Glycosyl hydrolase family 38 C-terminal domain-containing protein</fullName>
    </recommendedName>
</protein>
<dbReference type="AlphaFoldDB" id="X0WSS5"/>
<dbReference type="EMBL" id="BARS01045548">
    <property type="protein sequence ID" value="GAG33984.1"/>
    <property type="molecule type" value="Genomic_DNA"/>
</dbReference>
<gene>
    <name evidence="1" type="ORF">S01H1_68678</name>
</gene>
<organism evidence="1">
    <name type="scientific">marine sediment metagenome</name>
    <dbReference type="NCBI Taxonomy" id="412755"/>
    <lineage>
        <taxon>unclassified sequences</taxon>
        <taxon>metagenomes</taxon>
        <taxon>ecological metagenomes</taxon>
    </lineage>
</organism>
<proteinExistence type="predicted"/>
<feature type="non-terminal residue" evidence="1">
    <location>
        <position position="247"/>
    </location>
</feature>
<accession>X0WSS5</accession>
<sequence>TRKRRQPEPPLAEQGVLRNEYFELRIDPTTGSIHSLTDYHTRGNRLTQQLALRMPAWASTLPVRAEEQPEMLYSVMAADEVVVTASNTQFGEIISRGRLVDRHARRLAGFEQALRVRRGSRVLEFDIRLDVEREPDPDPWNSYYALRLAWGDATAEMCRSVHLTSQSTDGVQLEAPHFVDVRGEKTRTTLLSGGLPYHRRFGLRKLDTLLVVRGETARRFRLGIAVDLPHPAPAALSFLAPPKVLSQ</sequence>
<evidence type="ECO:0000313" key="1">
    <source>
        <dbReference type="EMBL" id="GAG33984.1"/>
    </source>
</evidence>